<evidence type="ECO:0000313" key="6">
    <source>
        <dbReference type="Proteomes" id="UP001299235"/>
    </source>
</evidence>
<dbReference type="EC" id="3.1.21.-" evidence="5"/>
<gene>
    <name evidence="5" type="ORF">LKD42_00330</name>
</gene>
<evidence type="ECO:0000256" key="1">
    <source>
        <dbReference type="ARBA" id="ARBA00010923"/>
    </source>
</evidence>
<evidence type="ECO:0000256" key="3">
    <source>
        <dbReference type="ARBA" id="ARBA00023125"/>
    </source>
</evidence>
<dbReference type="GO" id="GO:0016787">
    <property type="term" value="F:hydrolase activity"/>
    <property type="evidence" value="ECO:0007669"/>
    <property type="project" value="UniProtKB-KW"/>
</dbReference>
<keyword evidence="2" id="KW-0680">Restriction system</keyword>
<keyword evidence="5" id="KW-0378">Hydrolase</keyword>
<keyword evidence="5" id="KW-0255">Endonuclease</keyword>
<sequence length="180" mass="20594">MMETKTIRELCDIVVDCPHSTPKWTTSGKIVIRNNNIKKGRIDFSSPSYTDDEHFNLRVKRAIPRSGDIIITREAPMGEVGMIPERIECCLGQRMVLLRTNPDICDNYYLLYSLQSKFVQHQISWSEGTGTTVSNLRIPHLEQLKIPYVPLKKQRLVASVLKSIEEKIILNEQINNNLAA</sequence>
<comment type="caution">
    <text evidence="5">The sequence shown here is derived from an EMBL/GenBank/DDBJ whole genome shotgun (WGS) entry which is preliminary data.</text>
</comment>
<proteinExistence type="inferred from homology"/>
<dbReference type="GO" id="GO:0004519">
    <property type="term" value="F:endonuclease activity"/>
    <property type="evidence" value="ECO:0007669"/>
    <property type="project" value="UniProtKB-KW"/>
</dbReference>
<evidence type="ECO:0000256" key="2">
    <source>
        <dbReference type="ARBA" id="ARBA00022747"/>
    </source>
</evidence>
<dbReference type="RefSeq" id="WP_248834498.1">
    <property type="nucleotide sequence ID" value="NZ_JAJEQE010000001.1"/>
</dbReference>
<protein>
    <submittedName>
        <fullName evidence="5">Restriction endonuclease subunit S</fullName>
        <ecNumber evidence="5">3.1.21.-</ecNumber>
    </submittedName>
</protein>
<reference evidence="5 6" key="1">
    <citation type="submission" date="2021-10" db="EMBL/GenBank/DDBJ databases">
        <title>Anaerobic single-cell dispensing facilitates the cultivation of human gut bacteria.</title>
        <authorList>
            <person name="Afrizal A."/>
        </authorList>
    </citation>
    <scope>NUCLEOTIDE SEQUENCE [LARGE SCALE GENOMIC DNA]</scope>
    <source>
        <strain evidence="5 6">CLA-AA-H246</strain>
    </source>
</reference>
<evidence type="ECO:0000259" key="4">
    <source>
        <dbReference type="Pfam" id="PF01420"/>
    </source>
</evidence>
<dbReference type="InterPro" id="IPR052021">
    <property type="entry name" value="Type-I_RS_S_subunit"/>
</dbReference>
<keyword evidence="3" id="KW-0238">DNA-binding</keyword>
<dbReference type="PANTHER" id="PTHR30408:SF12">
    <property type="entry name" value="TYPE I RESTRICTION ENZYME MJAVIII SPECIFICITY SUBUNIT"/>
    <property type="match status" value="1"/>
</dbReference>
<dbReference type="Proteomes" id="UP001299235">
    <property type="component" value="Unassembled WGS sequence"/>
</dbReference>
<dbReference type="InterPro" id="IPR044946">
    <property type="entry name" value="Restrct_endonuc_typeI_TRD_sf"/>
</dbReference>
<name>A0ABS8EU17_9FIRM</name>
<dbReference type="SUPFAM" id="SSF116734">
    <property type="entry name" value="DNA methylase specificity domain"/>
    <property type="match status" value="1"/>
</dbReference>
<dbReference type="Gene3D" id="3.90.220.20">
    <property type="entry name" value="DNA methylase specificity domains"/>
    <property type="match status" value="1"/>
</dbReference>
<evidence type="ECO:0000313" key="5">
    <source>
        <dbReference type="EMBL" id="MCC2147709.1"/>
    </source>
</evidence>
<dbReference type="EMBL" id="JAJEQE010000001">
    <property type="protein sequence ID" value="MCC2147709.1"/>
    <property type="molecule type" value="Genomic_DNA"/>
</dbReference>
<dbReference type="PANTHER" id="PTHR30408">
    <property type="entry name" value="TYPE-1 RESTRICTION ENZYME ECOKI SPECIFICITY PROTEIN"/>
    <property type="match status" value="1"/>
</dbReference>
<feature type="domain" description="Type I restriction modification DNA specificity" evidence="4">
    <location>
        <begin position="3"/>
        <end position="178"/>
    </location>
</feature>
<organism evidence="5 6">
    <name type="scientific">Hominisplanchenecus faecis</name>
    <dbReference type="NCBI Taxonomy" id="2885351"/>
    <lineage>
        <taxon>Bacteria</taxon>
        <taxon>Bacillati</taxon>
        <taxon>Bacillota</taxon>
        <taxon>Clostridia</taxon>
        <taxon>Lachnospirales</taxon>
        <taxon>Lachnospiraceae</taxon>
        <taxon>Hominisplanchenecus</taxon>
    </lineage>
</organism>
<keyword evidence="5" id="KW-0540">Nuclease</keyword>
<dbReference type="InterPro" id="IPR000055">
    <property type="entry name" value="Restrct_endonuc_typeI_TRD"/>
</dbReference>
<comment type="similarity">
    <text evidence="1">Belongs to the type-I restriction system S methylase family.</text>
</comment>
<dbReference type="CDD" id="cd17246">
    <property type="entry name" value="RMtype1_S_SonII-TRD2-CR2_like"/>
    <property type="match status" value="1"/>
</dbReference>
<accession>A0ABS8EU17</accession>
<keyword evidence="6" id="KW-1185">Reference proteome</keyword>
<dbReference type="Pfam" id="PF01420">
    <property type="entry name" value="Methylase_S"/>
    <property type="match status" value="1"/>
</dbReference>